<dbReference type="AlphaFoldDB" id="K8PB34"/>
<dbReference type="EMBL" id="AGWY01000006">
    <property type="protein sequence ID" value="EKS38741.1"/>
    <property type="molecule type" value="Genomic_DNA"/>
</dbReference>
<evidence type="ECO:0000313" key="3">
    <source>
        <dbReference type="Proteomes" id="UP000001095"/>
    </source>
</evidence>
<keyword evidence="3" id="KW-1185">Reference proteome</keyword>
<sequence>MNETLISACQMFLIPATLLFAAVGVANSQGIKLLVCLLGVATAGLWIYRVWYWTGLSLMDRRTALGLAGMYGLVWVFTLLVQLKNMVSPGYGRR</sequence>
<organism evidence="2 3">
    <name type="scientific">Afipia clevelandensis ATCC 49720</name>
    <dbReference type="NCBI Taxonomy" id="883079"/>
    <lineage>
        <taxon>Bacteria</taxon>
        <taxon>Pseudomonadati</taxon>
        <taxon>Pseudomonadota</taxon>
        <taxon>Alphaproteobacteria</taxon>
        <taxon>Hyphomicrobiales</taxon>
        <taxon>Nitrobacteraceae</taxon>
        <taxon>Afipia</taxon>
    </lineage>
</organism>
<evidence type="ECO:0000256" key="1">
    <source>
        <dbReference type="SAM" id="Phobius"/>
    </source>
</evidence>
<comment type="caution">
    <text evidence="2">The sequence shown here is derived from an EMBL/GenBank/DDBJ whole genome shotgun (WGS) entry which is preliminary data.</text>
</comment>
<dbReference type="RefSeq" id="WP_002712076.1">
    <property type="nucleotide sequence ID" value="NZ_KB375281.1"/>
</dbReference>
<accession>K8PB34</accession>
<feature type="transmembrane region" description="Helical" evidence="1">
    <location>
        <begin position="64"/>
        <end position="83"/>
    </location>
</feature>
<reference evidence="2 3" key="1">
    <citation type="submission" date="2012-04" db="EMBL/GenBank/DDBJ databases">
        <title>The Genome Sequence of Afipia clevelandensis ATCC 49720.</title>
        <authorList>
            <consortium name="The Broad Institute Genome Sequencing Platform"/>
            <person name="Earl A."/>
            <person name="Ward D."/>
            <person name="Feldgarden M."/>
            <person name="Gevers D."/>
            <person name="Huys G."/>
            <person name="Walker B."/>
            <person name="Young S.K."/>
            <person name="Zeng Q."/>
            <person name="Gargeya S."/>
            <person name="Fitzgerald M."/>
            <person name="Haas B."/>
            <person name="Abouelleil A."/>
            <person name="Alvarado L."/>
            <person name="Arachchi H.M."/>
            <person name="Berlin A."/>
            <person name="Chapman S.B."/>
            <person name="Goldberg J."/>
            <person name="Griggs A."/>
            <person name="Gujja S."/>
            <person name="Hansen M."/>
            <person name="Howarth C."/>
            <person name="Imamovic A."/>
            <person name="Larimer J."/>
            <person name="McCowen C."/>
            <person name="Montmayeur A."/>
            <person name="Murphy C."/>
            <person name="Neiman D."/>
            <person name="Pearson M."/>
            <person name="Priest M."/>
            <person name="Roberts A."/>
            <person name="Saif S."/>
            <person name="Shea T."/>
            <person name="Sisk P."/>
            <person name="Sykes S."/>
            <person name="Wortman J."/>
            <person name="Nusbaum C."/>
            <person name="Birren B."/>
        </authorList>
    </citation>
    <scope>NUCLEOTIDE SEQUENCE [LARGE SCALE GENOMIC DNA]</scope>
    <source>
        <strain evidence="2 3">ATCC 49720</strain>
    </source>
</reference>
<proteinExistence type="predicted"/>
<keyword evidence="1" id="KW-0812">Transmembrane</keyword>
<dbReference type="OrthoDB" id="8126970at2"/>
<dbReference type="Proteomes" id="UP000001095">
    <property type="component" value="Unassembled WGS sequence"/>
</dbReference>
<dbReference type="PATRIC" id="fig|883079.3.peg.1231"/>
<feature type="transmembrane region" description="Helical" evidence="1">
    <location>
        <begin position="31"/>
        <end position="52"/>
    </location>
</feature>
<gene>
    <name evidence="2" type="ORF">HMPREF9696_01210</name>
</gene>
<keyword evidence="1" id="KW-0472">Membrane</keyword>
<dbReference type="HOGENOM" id="CLU_2258304_0_0_5"/>
<evidence type="ECO:0000313" key="2">
    <source>
        <dbReference type="EMBL" id="EKS38741.1"/>
    </source>
</evidence>
<keyword evidence="1" id="KW-1133">Transmembrane helix</keyword>
<name>K8PB34_9BRAD</name>
<protein>
    <submittedName>
        <fullName evidence="2">Uncharacterized protein</fullName>
    </submittedName>
</protein>